<feature type="non-terminal residue" evidence="1">
    <location>
        <position position="295"/>
    </location>
</feature>
<accession>K0SXS1</accession>
<dbReference type="AlphaFoldDB" id="K0SXS1"/>
<keyword evidence="2" id="KW-1185">Reference proteome</keyword>
<gene>
    <name evidence="1" type="ORF">THAOC_08960</name>
</gene>
<evidence type="ECO:0000313" key="2">
    <source>
        <dbReference type="Proteomes" id="UP000266841"/>
    </source>
</evidence>
<reference evidence="1 2" key="1">
    <citation type="journal article" date="2012" name="Genome Biol.">
        <title>Genome and low-iron response of an oceanic diatom adapted to chronic iron limitation.</title>
        <authorList>
            <person name="Lommer M."/>
            <person name="Specht M."/>
            <person name="Roy A.S."/>
            <person name="Kraemer L."/>
            <person name="Andreson R."/>
            <person name="Gutowska M.A."/>
            <person name="Wolf J."/>
            <person name="Bergner S.V."/>
            <person name="Schilhabel M.B."/>
            <person name="Klostermeier U.C."/>
            <person name="Beiko R.G."/>
            <person name="Rosenstiel P."/>
            <person name="Hippler M."/>
            <person name="Laroche J."/>
        </authorList>
    </citation>
    <scope>NUCLEOTIDE SEQUENCE [LARGE SCALE GENOMIC DNA]</scope>
    <source>
        <strain evidence="1 2">CCMP1005</strain>
    </source>
</reference>
<dbReference type="Proteomes" id="UP000266841">
    <property type="component" value="Unassembled WGS sequence"/>
</dbReference>
<evidence type="ECO:0000313" key="1">
    <source>
        <dbReference type="EMBL" id="EJK69749.1"/>
    </source>
</evidence>
<comment type="caution">
    <text evidence="1">The sequence shown here is derived from an EMBL/GenBank/DDBJ whole genome shotgun (WGS) entry which is preliminary data.</text>
</comment>
<dbReference type="EMBL" id="AGNL01009628">
    <property type="protein sequence ID" value="EJK69749.1"/>
    <property type="molecule type" value="Genomic_DNA"/>
</dbReference>
<evidence type="ECO:0008006" key="3">
    <source>
        <dbReference type="Google" id="ProtNLM"/>
    </source>
</evidence>
<name>K0SXS1_THAOC</name>
<protein>
    <recommendedName>
        <fullName evidence="3">Reverse transcriptase domain-containing protein</fullName>
    </recommendedName>
</protein>
<proteinExistence type="predicted"/>
<sequence length="295" mass="32559">MHSDLSAAIELTGVLDNNVLAYREGKSVDDAMIPIIMMLEECYYTGEPVGVLAEDEEKCFDRIEGAVQMAAMLSIGMPDDGYLEIRSEDLTERECTVVTDRGEVKIDYLVGLPQGQKMSVTTSNIVLRHKLKQWRELNPHRPLPEEYEGRGFTFAARDHLDEQHGRIVQLDSMGYCDDNTKIVHDGNSKTVAERLRDNFGLVEAGVTMDEETADEAPVDAEEASAEGRDADAARCGSIVKALDISNKRTGDFSVTNKMPRNGSKGSADVCNVHPSNVDIIPAHIESIEHSYARAQ</sequence>
<organism evidence="1 2">
    <name type="scientific">Thalassiosira oceanica</name>
    <name type="common">Marine diatom</name>
    <dbReference type="NCBI Taxonomy" id="159749"/>
    <lineage>
        <taxon>Eukaryota</taxon>
        <taxon>Sar</taxon>
        <taxon>Stramenopiles</taxon>
        <taxon>Ochrophyta</taxon>
        <taxon>Bacillariophyta</taxon>
        <taxon>Coscinodiscophyceae</taxon>
        <taxon>Thalassiosirophycidae</taxon>
        <taxon>Thalassiosirales</taxon>
        <taxon>Thalassiosiraceae</taxon>
        <taxon>Thalassiosira</taxon>
    </lineage>
</organism>